<dbReference type="AlphaFoldDB" id="A0A0E9S800"/>
<organism evidence="1">
    <name type="scientific">Anguilla anguilla</name>
    <name type="common">European freshwater eel</name>
    <name type="synonym">Muraena anguilla</name>
    <dbReference type="NCBI Taxonomy" id="7936"/>
    <lineage>
        <taxon>Eukaryota</taxon>
        <taxon>Metazoa</taxon>
        <taxon>Chordata</taxon>
        <taxon>Craniata</taxon>
        <taxon>Vertebrata</taxon>
        <taxon>Euteleostomi</taxon>
        <taxon>Actinopterygii</taxon>
        <taxon>Neopterygii</taxon>
        <taxon>Teleostei</taxon>
        <taxon>Anguilliformes</taxon>
        <taxon>Anguillidae</taxon>
        <taxon>Anguilla</taxon>
    </lineage>
</organism>
<evidence type="ECO:0000313" key="1">
    <source>
        <dbReference type="EMBL" id="JAH37559.1"/>
    </source>
</evidence>
<sequence length="19" mass="1870">MGPSAPPWVKEGGRGPGSC</sequence>
<reference evidence="1" key="2">
    <citation type="journal article" date="2015" name="Fish Shellfish Immunol.">
        <title>Early steps in the European eel (Anguilla anguilla)-Vibrio vulnificus interaction in the gills: Role of the RtxA13 toxin.</title>
        <authorList>
            <person name="Callol A."/>
            <person name="Pajuelo D."/>
            <person name="Ebbesson L."/>
            <person name="Teles M."/>
            <person name="MacKenzie S."/>
            <person name="Amaro C."/>
        </authorList>
    </citation>
    <scope>NUCLEOTIDE SEQUENCE</scope>
</reference>
<dbReference type="EMBL" id="GBXM01071018">
    <property type="protein sequence ID" value="JAH37559.1"/>
    <property type="molecule type" value="Transcribed_RNA"/>
</dbReference>
<name>A0A0E9S800_ANGAN</name>
<protein>
    <submittedName>
        <fullName evidence="1">Uncharacterized protein</fullName>
    </submittedName>
</protein>
<reference evidence="1" key="1">
    <citation type="submission" date="2014-11" db="EMBL/GenBank/DDBJ databases">
        <authorList>
            <person name="Amaro Gonzalez C."/>
        </authorList>
    </citation>
    <scope>NUCLEOTIDE SEQUENCE</scope>
</reference>
<accession>A0A0E9S800</accession>
<proteinExistence type="predicted"/>